<dbReference type="GO" id="GO:0005524">
    <property type="term" value="F:ATP binding"/>
    <property type="evidence" value="ECO:0007669"/>
    <property type="project" value="UniProtKB-KW"/>
</dbReference>
<dbReference type="InterPro" id="IPR042487">
    <property type="entry name" value="RuvBL1/2_DNA/RNA_bd_dom"/>
</dbReference>
<comment type="function">
    <text evidence="4">DNA helicase participates in several chromatin remodeling complexes, including the SWR1 and the INO80 complexes.</text>
</comment>
<accession>A0A177EIU3</accession>
<dbReference type="VEuPathDB" id="MicrosporidiaDB:NEDG_00273"/>
<name>A0A177EIU3_9MICR</name>
<evidence type="ECO:0000313" key="8">
    <source>
        <dbReference type="Proteomes" id="UP000185944"/>
    </source>
</evidence>
<dbReference type="SUPFAM" id="SSF50249">
    <property type="entry name" value="Nucleic acid-binding proteins"/>
    <property type="match status" value="1"/>
</dbReference>
<keyword evidence="4" id="KW-0234">DNA repair</keyword>
<keyword evidence="4" id="KW-0347">Helicase</keyword>
<dbReference type="Gene3D" id="1.10.8.60">
    <property type="match status" value="1"/>
</dbReference>
<dbReference type="EMBL" id="LTDL01000014">
    <property type="protein sequence ID" value="OAG31798.1"/>
    <property type="molecule type" value="Genomic_DNA"/>
</dbReference>
<evidence type="ECO:0000256" key="3">
    <source>
        <dbReference type="ARBA" id="ARBA00022840"/>
    </source>
</evidence>
<sequence>MIERISANTLSQIERIGAHSHILGLGIDENMNERKEDGLVGHYSQRKALYLVNQMVQNTPRGRILLAGPCGTGKSALVSGFIKELEKTGIPHKLITASEIYSSSLSKTELLTQAIREALGIEVKESSRVLEGEVVDIQVSRETGRTGSITLKTTETEGVFTLGEKMVQNLYQERVEAGDVIRVNKTTGVIKKLGRSLSKAKDYESIGPYANFVPCPEGELLSVREERHTVTFHDIDIINSKTQGYLSLMNASAEIPAEIRENVDATMREWVEEGRGVLRSGVLFINESHMLDAECYSFLNLATELRITPLVVLSTSKEHGPIRGTEDRGRYAIPGDFLSRTLVIKTNPYSNQEMEEIVRNRAGEENVAMEEEGLGLLVELAIKYGIRYGFNLLSAADIIAQRTGRPVRKETIASLAELFVPEQECIQGSS</sequence>
<dbReference type="GO" id="GO:0005634">
    <property type="term" value="C:nucleus"/>
    <property type="evidence" value="ECO:0007669"/>
    <property type="project" value="UniProtKB-SubCell"/>
</dbReference>
<comment type="similarity">
    <text evidence="4">Belongs to the RuvB family.</text>
</comment>
<feature type="domain" description="TIP49 P-loop" evidence="5">
    <location>
        <begin position="15"/>
        <end position="351"/>
    </location>
</feature>
<dbReference type="InterPro" id="IPR027238">
    <property type="entry name" value="RuvB-like"/>
</dbReference>
<evidence type="ECO:0000256" key="4">
    <source>
        <dbReference type="RuleBase" id="RU363048"/>
    </source>
</evidence>
<dbReference type="GeneID" id="93646623"/>
<evidence type="ECO:0000256" key="1">
    <source>
        <dbReference type="ARBA" id="ARBA00022741"/>
    </source>
</evidence>
<keyword evidence="4" id="KW-0156">Chromatin regulator</keyword>
<keyword evidence="3 4" id="KW-0067">ATP-binding</keyword>
<dbReference type="PANTHER" id="PTHR11093">
    <property type="entry name" value="RUVB-RELATED REPTIN AND PONTIN"/>
    <property type="match status" value="1"/>
</dbReference>
<keyword evidence="4" id="KW-0805">Transcription regulation</keyword>
<keyword evidence="4" id="KW-0539">Nucleus</keyword>
<dbReference type="Pfam" id="PF17856">
    <property type="entry name" value="TIP49_C"/>
    <property type="match status" value="1"/>
</dbReference>
<dbReference type="EC" id="3.6.4.12" evidence="4"/>
<keyword evidence="2 4" id="KW-0378">Hydrolase</keyword>
<dbReference type="InterPro" id="IPR010339">
    <property type="entry name" value="TIP49_P-loop"/>
</dbReference>
<dbReference type="SUPFAM" id="SSF52540">
    <property type="entry name" value="P-loop containing nucleoside triphosphate hydrolases"/>
    <property type="match status" value="1"/>
</dbReference>
<keyword evidence="8" id="KW-1185">Reference proteome</keyword>
<feature type="domain" description="RuvB-like AAA-lid" evidence="6">
    <location>
        <begin position="357"/>
        <end position="420"/>
    </location>
</feature>
<dbReference type="Gene3D" id="3.40.50.300">
    <property type="entry name" value="P-loop containing nucleotide triphosphate hydrolases"/>
    <property type="match status" value="1"/>
</dbReference>
<organism evidence="7 8">
    <name type="scientific">Nematocida displodere</name>
    <dbReference type="NCBI Taxonomy" id="1805483"/>
    <lineage>
        <taxon>Eukaryota</taxon>
        <taxon>Fungi</taxon>
        <taxon>Fungi incertae sedis</taxon>
        <taxon>Microsporidia</taxon>
        <taxon>Nematocida</taxon>
    </lineage>
</organism>
<dbReference type="RefSeq" id="XP_067545399.1">
    <property type="nucleotide sequence ID" value="XM_067687691.1"/>
</dbReference>
<gene>
    <name evidence="7" type="ORF">NEDG_00273</name>
</gene>
<dbReference type="InterPro" id="IPR041048">
    <property type="entry name" value="RuvB-like_C"/>
</dbReference>
<comment type="caution">
    <text evidence="7">The sequence shown here is derived from an EMBL/GenBank/DDBJ whole genome shotgun (WGS) entry which is preliminary data.</text>
</comment>
<dbReference type="GO" id="GO:0003678">
    <property type="term" value="F:DNA helicase activity"/>
    <property type="evidence" value="ECO:0007669"/>
    <property type="project" value="UniProtKB-EC"/>
</dbReference>
<comment type="subcellular location">
    <subcellularLocation>
        <location evidence="4">Nucleus</location>
    </subcellularLocation>
</comment>
<dbReference type="AlphaFoldDB" id="A0A177EIU3"/>
<dbReference type="GO" id="GO:0006325">
    <property type="term" value="P:chromatin organization"/>
    <property type="evidence" value="ECO:0007669"/>
    <property type="project" value="UniProtKB-KW"/>
</dbReference>
<reference evidence="7 8" key="1">
    <citation type="submission" date="2016-02" db="EMBL/GenBank/DDBJ databases">
        <title>Discovery of a natural microsporidian pathogen with a broad tissue tropism in Caenorhabditis elegans.</title>
        <authorList>
            <person name="Luallen R.J."/>
            <person name="Reinke A.W."/>
            <person name="Tong L."/>
            <person name="Botts M.R."/>
            <person name="Felix M.-A."/>
            <person name="Troemel E.R."/>
        </authorList>
    </citation>
    <scope>NUCLEOTIDE SEQUENCE [LARGE SCALE GENOMIC DNA]</scope>
    <source>
        <strain evidence="7 8">JUm2807</strain>
    </source>
</reference>
<protein>
    <recommendedName>
        <fullName evidence="4">RuvB-like helicase</fullName>
        <ecNumber evidence="4">3.6.4.12</ecNumber>
    </recommendedName>
</protein>
<evidence type="ECO:0000259" key="5">
    <source>
        <dbReference type="Pfam" id="PF06068"/>
    </source>
</evidence>
<dbReference type="Proteomes" id="UP000185944">
    <property type="component" value="Unassembled WGS sequence"/>
</dbReference>
<keyword evidence="4" id="KW-0804">Transcription</keyword>
<dbReference type="InterPro" id="IPR027417">
    <property type="entry name" value="P-loop_NTPase"/>
</dbReference>
<evidence type="ECO:0000313" key="7">
    <source>
        <dbReference type="EMBL" id="OAG31798.1"/>
    </source>
</evidence>
<dbReference type="InterPro" id="IPR012340">
    <property type="entry name" value="NA-bd_OB-fold"/>
</dbReference>
<dbReference type="STRING" id="1805483.A0A177EIU3"/>
<proteinExistence type="inferred from homology"/>
<dbReference type="GO" id="GO:0006281">
    <property type="term" value="P:DNA repair"/>
    <property type="evidence" value="ECO:0007669"/>
    <property type="project" value="UniProtKB-KW"/>
</dbReference>
<dbReference type="Gene3D" id="2.40.50.360">
    <property type="entry name" value="RuvB-like helicase, domain II"/>
    <property type="match status" value="1"/>
</dbReference>
<keyword evidence="4" id="KW-0227">DNA damage</keyword>
<dbReference type="OrthoDB" id="10060499at2759"/>
<dbReference type="GO" id="GO:0016887">
    <property type="term" value="F:ATP hydrolysis activity"/>
    <property type="evidence" value="ECO:0007669"/>
    <property type="project" value="RHEA"/>
</dbReference>
<comment type="catalytic activity">
    <reaction evidence="4">
        <text>ATP + H2O = ADP + phosphate + H(+)</text>
        <dbReference type="Rhea" id="RHEA:13065"/>
        <dbReference type="ChEBI" id="CHEBI:15377"/>
        <dbReference type="ChEBI" id="CHEBI:15378"/>
        <dbReference type="ChEBI" id="CHEBI:30616"/>
        <dbReference type="ChEBI" id="CHEBI:43474"/>
        <dbReference type="ChEBI" id="CHEBI:456216"/>
        <dbReference type="EC" id="3.6.4.12"/>
    </reaction>
</comment>
<evidence type="ECO:0000256" key="2">
    <source>
        <dbReference type="ARBA" id="ARBA00022801"/>
    </source>
</evidence>
<dbReference type="Pfam" id="PF06068">
    <property type="entry name" value="TIP49"/>
    <property type="match status" value="1"/>
</dbReference>
<evidence type="ECO:0000259" key="6">
    <source>
        <dbReference type="Pfam" id="PF17856"/>
    </source>
</evidence>
<keyword evidence="1 4" id="KW-0547">Nucleotide-binding</keyword>